<dbReference type="Proteomes" id="UP000193834">
    <property type="component" value="Unassembled WGS sequence"/>
</dbReference>
<dbReference type="STRING" id="1852522.SAMN06295960_0319"/>
<dbReference type="AlphaFoldDB" id="A0A1X7ICU0"/>
<evidence type="ECO:0000313" key="2">
    <source>
        <dbReference type="Proteomes" id="UP000193834"/>
    </source>
</evidence>
<protein>
    <submittedName>
        <fullName evidence="1">Uncharacterized protein</fullName>
    </submittedName>
</protein>
<name>A0A1X7ICU0_9BACL</name>
<keyword evidence="2" id="KW-1185">Reference proteome</keyword>
<proteinExistence type="predicted"/>
<reference evidence="1 2" key="1">
    <citation type="submission" date="2017-04" db="EMBL/GenBank/DDBJ databases">
        <authorList>
            <person name="Afonso C.L."/>
            <person name="Miller P.J."/>
            <person name="Scott M.A."/>
            <person name="Spackman E."/>
            <person name="Goraichik I."/>
            <person name="Dimitrov K.M."/>
            <person name="Suarez D.L."/>
            <person name="Swayne D.E."/>
        </authorList>
    </citation>
    <scope>NUCLEOTIDE SEQUENCE [LARGE SCALE GENOMIC DNA]</scope>
    <source>
        <strain evidence="1 2">11</strain>
    </source>
</reference>
<evidence type="ECO:0000313" key="1">
    <source>
        <dbReference type="EMBL" id="SMG12261.1"/>
    </source>
</evidence>
<dbReference type="EMBL" id="FXAZ01000001">
    <property type="protein sequence ID" value="SMG12261.1"/>
    <property type="molecule type" value="Genomic_DNA"/>
</dbReference>
<gene>
    <name evidence="1" type="ORF">SAMN06295960_0319</name>
</gene>
<accession>A0A1X7ICU0</accession>
<organism evidence="1 2">
    <name type="scientific">Paenibacillus aquistagni</name>
    <dbReference type="NCBI Taxonomy" id="1852522"/>
    <lineage>
        <taxon>Bacteria</taxon>
        <taxon>Bacillati</taxon>
        <taxon>Bacillota</taxon>
        <taxon>Bacilli</taxon>
        <taxon>Bacillales</taxon>
        <taxon>Paenibacillaceae</taxon>
        <taxon>Paenibacillus</taxon>
    </lineage>
</organism>
<sequence>MECHLCGKQVEDIKIYVEHVLYECAQAANQQRDQEIYPHYYMEHRSSSVH</sequence>